<accession>A0ABD0Q332</accession>
<protein>
    <submittedName>
        <fullName evidence="2">Uncharacterized protein</fullName>
    </submittedName>
</protein>
<evidence type="ECO:0000313" key="2">
    <source>
        <dbReference type="EMBL" id="KAL0180485.1"/>
    </source>
</evidence>
<name>A0ABD0Q332_CIRMR</name>
<dbReference type="EMBL" id="JAMKFB020000011">
    <property type="protein sequence ID" value="KAL0180485.1"/>
    <property type="molecule type" value="Genomic_DNA"/>
</dbReference>
<organism evidence="2 3">
    <name type="scientific">Cirrhinus mrigala</name>
    <name type="common">Mrigala</name>
    <dbReference type="NCBI Taxonomy" id="683832"/>
    <lineage>
        <taxon>Eukaryota</taxon>
        <taxon>Metazoa</taxon>
        <taxon>Chordata</taxon>
        <taxon>Craniata</taxon>
        <taxon>Vertebrata</taxon>
        <taxon>Euteleostomi</taxon>
        <taxon>Actinopterygii</taxon>
        <taxon>Neopterygii</taxon>
        <taxon>Teleostei</taxon>
        <taxon>Ostariophysi</taxon>
        <taxon>Cypriniformes</taxon>
        <taxon>Cyprinidae</taxon>
        <taxon>Labeoninae</taxon>
        <taxon>Labeonini</taxon>
        <taxon>Cirrhinus</taxon>
    </lineage>
</organism>
<gene>
    <name evidence="2" type="ORF">M9458_022891</name>
</gene>
<feature type="compositionally biased region" description="Pro residues" evidence="1">
    <location>
        <begin position="279"/>
        <end position="294"/>
    </location>
</feature>
<dbReference type="Proteomes" id="UP001529510">
    <property type="component" value="Unassembled WGS sequence"/>
</dbReference>
<feature type="non-terminal residue" evidence="2">
    <location>
        <position position="427"/>
    </location>
</feature>
<evidence type="ECO:0000256" key="1">
    <source>
        <dbReference type="SAM" id="MobiDB-lite"/>
    </source>
</evidence>
<feature type="region of interest" description="Disordered" evidence="1">
    <location>
        <begin position="112"/>
        <end position="168"/>
    </location>
</feature>
<feature type="region of interest" description="Disordered" evidence="1">
    <location>
        <begin position="267"/>
        <end position="319"/>
    </location>
</feature>
<feature type="compositionally biased region" description="Pro residues" evidence="1">
    <location>
        <begin position="307"/>
        <end position="319"/>
    </location>
</feature>
<proteinExistence type="predicted"/>
<reference evidence="2 3" key="1">
    <citation type="submission" date="2024-05" db="EMBL/GenBank/DDBJ databases">
        <title>Genome sequencing and assembly of Indian major carp, Cirrhinus mrigala (Hamilton, 1822).</title>
        <authorList>
            <person name="Mohindra V."/>
            <person name="Chowdhury L.M."/>
            <person name="Lal K."/>
            <person name="Jena J.K."/>
        </authorList>
    </citation>
    <scope>NUCLEOTIDE SEQUENCE [LARGE SCALE GENOMIC DNA]</scope>
    <source>
        <strain evidence="2">CM1030</strain>
        <tissue evidence="2">Blood</tissue>
    </source>
</reference>
<feature type="compositionally biased region" description="Basic and acidic residues" evidence="1">
    <location>
        <begin position="133"/>
        <end position="142"/>
    </location>
</feature>
<dbReference type="AlphaFoldDB" id="A0ABD0Q332"/>
<comment type="caution">
    <text evidence="2">The sequence shown here is derived from an EMBL/GenBank/DDBJ whole genome shotgun (WGS) entry which is preliminary data.</text>
</comment>
<evidence type="ECO:0000313" key="3">
    <source>
        <dbReference type="Proteomes" id="UP001529510"/>
    </source>
</evidence>
<sequence>MSLASINVIPRRGNIILEGFTIFIFQNGRDLEDYVEEFVGTCHRASCNDVCLMEGCRCGLDDDLHFVMPCGNPSWTLLSYISFALWTNGSTFTVSEAEEDSALIQPHLADVLQHDPEPSPPPPRLVEPEPEPTMDREPEPRGTEPSALGVTAREFATEPEPIESDQVREPATMPATVDVPVRREGAEDSTAHCTTEGERRLELGHLEIELDLIDFTEDIHVELPACSEQYACLDFPPTLPLLSPPVGPAASASPPLSPWSVVVPPSPLDSTSTAAPRHSVPPAPLGSSLPPAPPQSSVTLAPLRPFGAPPRSPEPWAPPWPSRSSVSPWIFGSPSLPQAPPPSALPPSVGPLESSAFPPPWLLPPSAPPWATIVAAVWVSPGSSCSGSLLSPPWLHPPSDPPWTLLSPPWLLPPSSPPWTLFAVLLP</sequence>
<keyword evidence="3" id="KW-1185">Reference proteome</keyword>